<dbReference type="InterPro" id="IPR005467">
    <property type="entry name" value="His_kinase_dom"/>
</dbReference>
<sequence length="1141" mass="128171">MKSLTHKDIRRVYNLNSMAVIGIDIRGVIMYANNAVVKFLHAEDRQLLGQSVFNFFYDAFGEEPNQKLLSLEAFSDQEFSLNTFPERKQNVLVSSHVHSDEQGEAQIYLFIQDISTLKKKESLFAYLNKSVEELAKARDTATALEQIAQYIVPRFANWFTIELLKGDHLELLLLKHEDPEKIKWALEYRNHFPTDLSSDTGTARVLKTGEPSFVPIVSEAIITNSISDPVQLKALQQINIKSAITVPLGGHDKISGVVTFVSAEADRYFDEADLVFARNFAIHIGLALENASLNEAAREELERKKESEAQFRFLTNAIPHKLWTSGPDGRATYYNQGWYDYTGITDFETLREQIWHILHPDDRGVAAVQWPLALQRGEGMEVEGRFRRHDGMYRWHLSRFAAHKNEFGEIVLWVGTSTDIHEQKIAGLESAEASQELAATNEELAATNEELAAVNEEQTVTNEELTETQDQLRATIEELETAYEQVRLSKQAAQLGTFDLDLLRGTMEWDERCRSLFGINHQSVVTYENDFVPGLHPDDRDRVLKVIANAMVKAISNGDYDIEYRTVGVADEQIRWVRAKGKVYFNEEESPVRFIGSVLDVTEQKLNETRLKESAERQARLAAIVSTSDDTIVSKTLQGIVTSWNAAAQRMFGYTEEEILGKHISLIIPPERLKEEEVIISEISNGGRIDHFETVRVAKDGSEVHVSLSVSPVKDSKGNIIGASKIARDISKQKDFEEKLQRYTRNVEILNTVGKLVAESLDIESILQRVTDATTQITGAAFGAFFYNQLDERGESYMLYTLSGAPREAFEKFGTPRNTAIFHPTFSGEEIVRSADITKDPRYGHNHPHHGMPESHLPVVSYLAIPVISKSGDVIGGLFYGHPEADKFTEEHEKLVAGIASQASVALDNAKLYEQIHNLNAKKDEFIGLASHELKTPITSLSGFLQIINLRMPESDINKSFVEKALKQTGRLSALISDLLDVTKIESGQLPLTYTSFDLVSLVRDLIEQMQYTTRSHHIAFHSEVGSFVLAADRQRLEQVVINLLSNAIKYSPKADLVKVSVTGNAEGAIIKIQDFGMGIAPEQQGRIFSRFYRVEEVDEHISGLGIGLYISKEIISRHNGQLRVESEKGKGSVFTIELPV</sequence>
<dbReference type="InterPro" id="IPR003594">
    <property type="entry name" value="HATPase_dom"/>
</dbReference>
<dbReference type="Pfam" id="PF00512">
    <property type="entry name" value="HisKA"/>
    <property type="match status" value="1"/>
</dbReference>
<dbReference type="InterPro" id="IPR029016">
    <property type="entry name" value="GAF-like_dom_sf"/>
</dbReference>
<evidence type="ECO:0000256" key="2">
    <source>
        <dbReference type="ARBA" id="ARBA00012438"/>
    </source>
</evidence>
<dbReference type="SMART" id="SM00065">
    <property type="entry name" value="GAF"/>
    <property type="match status" value="2"/>
</dbReference>
<evidence type="ECO:0000256" key="4">
    <source>
        <dbReference type="ARBA" id="ARBA00022679"/>
    </source>
</evidence>
<evidence type="ECO:0000313" key="10">
    <source>
        <dbReference type="EMBL" id="MFD2864086.1"/>
    </source>
</evidence>
<feature type="domain" description="PAC" evidence="9">
    <location>
        <begin position="560"/>
        <end position="613"/>
    </location>
</feature>
<dbReference type="NCBIfam" id="TIGR00229">
    <property type="entry name" value="sensory_box"/>
    <property type="match status" value="2"/>
</dbReference>
<dbReference type="InterPro" id="IPR000014">
    <property type="entry name" value="PAS"/>
</dbReference>
<dbReference type="PROSITE" id="PS50109">
    <property type="entry name" value="HIS_KIN"/>
    <property type="match status" value="1"/>
</dbReference>
<dbReference type="SUPFAM" id="SSF55874">
    <property type="entry name" value="ATPase domain of HSP90 chaperone/DNA topoisomerase II/histidine kinase"/>
    <property type="match status" value="1"/>
</dbReference>
<organism evidence="10 11">
    <name type="scientific">Mucilaginibacter antarcticus</name>
    <dbReference type="NCBI Taxonomy" id="1855725"/>
    <lineage>
        <taxon>Bacteria</taxon>
        <taxon>Pseudomonadati</taxon>
        <taxon>Bacteroidota</taxon>
        <taxon>Sphingobacteriia</taxon>
        <taxon>Sphingobacteriales</taxon>
        <taxon>Sphingobacteriaceae</taxon>
        <taxon>Mucilaginibacter</taxon>
    </lineage>
</organism>
<keyword evidence="6" id="KW-0175">Coiled coil</keyword>
<dbReference type="Proteomes" id="UP001597601">
    <property type="component" value="Unassembled WGS sequence"/>
</dbReference>
<name>A0ABW5XL11_9SPHI</name>
<feature type="domain" description="Histidine kinase" evidence="7">
    <location>
        <begin position="929"/>
        <end position="1141"/>
    </location>
</feature>
<dbReference type="Gene3D" id="3.30.450.20">
    <property type="entry name" value="PAS domain"/>
    <property type="match status" value="4"/>
</dbReference>
<feature type="domain" description="PAS" evidence="8">
    <location>
        <begin position="307"/>
        <end position="377"/>
    </location>
</feature>
<dbReference type="CDD" id="cd00082">
    <property type="entry name" value="HisKA"/>
    <property type="match status" value="1"/>
</dbReference>
<dbReference type="PROSITE" id="PS50112">
    <property type="entry name" value="PAS"/>
    <property type="match status" value="4"/>
</dbReference>
<dbReference type="PRINTS" id="PR00344">
    <property type="entry name" value="BCTRLSENSOR"/>
</dbReference>
<dbReference type="RefSeq" id="WP_377124261.1">
    <property type="nucleotide sequence ID" value="NZ_JBHUON010000004.1"/>
</dbReference>
<dbReference type="Pfam" id="PF13185">
    <property type="entry name" value="GAF_2"/>
    <property type="match status" value="2"/>
</dbReference>
<evidence type="ECO:0000313" key="11">
    <source>
        <dbReference type="Proteomes" id="UP001597601"/>
    </source>
</evidence>
<dbReference type="InterPro" id="IPR000700">
    <property type="entry name" value="PAS-assoc_C"/>
</dbReference>
<evidence type="ECO:0000259" key="8">
    <source>
        <dbReference type="PROSITE" id="PS50112"/>
    </source>
</evidence>
<dbReference type="PROSITE" id="PS50113">
    <property type="entry name" value="PAC"/>
    <property type="match status" value="3"/>
</dbReference>
<dbReference type="Gene3D" id="3.30.450.40">
    <property type="match status" value="2"/>
</dbReference>
<keyword evidence="3" id="KW-0597">Phosphoprotein</keyword>
<dbReference type="Gene3D" id="1.10.287.130">
    <property type="match status" value="1"/>
</dbReference>
<feature type="domain" description="PAS" evidence="8">
    <location>
        <begin position="482"/>
        <end position="554"/>
    </location>
</feature>
<dbReference type="SMART" id="SM00091">
    <property type="entry name" value="PAS"/>
    <property type="match status" value="4"/>
</dbReference>
<dbReference type="InterPro" id="IPR004358">
    <property type="entry name" value="Sig_transdc_His_kin-like_C"/>
</dbReference>
<dbReference type="SMART" id="SM00388">
    <property type="entry name" value="HisKA"/>
    <property type="match status" value="1"/>
</dbReference>
<dbReference type="EMBL" id="JBHUON010000004">
    <property type="protein sequence ID" value="MFD2864086.1"/>
    <property type="molecule type" value="Genomic_DNA"/>
</dbReference>
<dbReference type="InterPro" id="IPR036890">
    <property type="entry name" value="HATPase_C_sf"/>
</dbReference>
<dbReference type="InterPro" id="IPR003018">
    <property type="entry name" value="GAF"/>
</dbReference>
<feature type="domain" description="PAC" evidence="9">
    <location>
        <begin position="380"/>
        <end position="432"/>
    </location>
</feature>
<comment type="caution">
    <text evidence="10">The sequence shown here is derived from an EMBL/GenBank/DDBJ whole genome shotgun (WGS) entry which is preliminary data.</text>
</comment>
<dbReference type="PANTHER" id="PTHR43304">
    <property type="entry name" value="PHYTOCHROME-LIKE PROTEIN CPH1"/>
    <property type="match status" value="1"/>
</dbReference>
<dbReference type="InterPro" id="IPR052162">
    <property type="entry name" value="Sensor_kinase/Photoreceptor"/>
</dbReference>
<evidence type="ECO:0000259" key="9">
    <source>
        <dbReference type="PROSITE" id="PS50113"/>
    </source>
</evidence>
<dbReference type="InterPro" id="IPR001610">
    <property type="entry name" value="PAC"/>
</dbReference>
<dbReference type="Pfam" id="PF00989">
    <property type="entry name" value="PAS"/>
    <property type="match status" value="2"/>
</dbReference>
<keyword evidence="5" id="KW-0418">Kinase</keyword>
<proteinExistence type="predicted"/>
<dbReference type="InterPro" id="IPR003661">
    <property type="entry name" value="HisK_dim/P_dom"/>
</dbReference>
<dbReference type="SMART" id="SM00086">
    <property type="entry name" value="PAC"/>
    <property type="match status" value="3"/>
</dbReference>
<dbReference type="Pfam" id="PF08447">
    <property type="entry name" value="PAS_3"/>
    <property type="match status" value="2"/>
</dbReference>
<dbReference type="InterPro" id="IPR013655">
    <property type="entry name" value="PAS_fold_3"/>
</dbReference>
<reference evidence="11" key="1">
    <citation type="journal article" date="2019" name="Int. J. Syst. Evol. Microbiol.">
        <title>The Global Catalogue of Microorganisms (GCM) 10K type strain sequencing project: providing services to taxonomists for standard genome sequencing and annotation.</title>
        <authorList>
            <consortium name="The Broad Institute Genomics Platform"/>
            <consortium name="The Broad Institute Genome Sequencing Center for Infectious Disease"/>
            <person name="Wu L."/>
            <person name="Ma J."/>
        </authorList>
    </citation>
    <scope>NUCLEOTIDE SEQUENCE [LARGE SCALE GENOMIC DNA]</scope>
    <source>
        <strain evidence="11">KCTC 52232</strain>
    </source>
</reference>
<evidence type="ECO:0000256" key="6">
    <source>
        <dbReference type="SAM" id="Coils"/>
    </source>
</evidence>
<dbReference type="SUPFAM" id="SSF55785">
    <property type="entry name" value="PYP-like sensor domain (PAS domain)"/>
    <property type="match status" value="4"/>
</dbReference>
<feature type="domain" description="PAS" evidence="8">
    <location>
        <begin position="5"/>
        <end position="63"/>
    </location>
</feature>
<keyword evidence="11" id="KW-1185">Reference proteome</keyword>
<dbReference type="SUPFAM" id="SSF55781">
    <property type="entry name" value="GAF domain-like"/>
    <property type="match status" value="2"/>
</dbReference>
<gene>
    <name evidence="10" type="ORF">ACFSYC_05235</name>
</gene>
<dbReference type="InterPro" id="IPR013767">
    <property type="entry name" value="PAS_fold"/>
</dbReference>
<evidence type="ECO:0000256" key="3">
    <source>
        <dbReference type="ARBA" id="ARBA00022553"/>
    </source>
</evidence>
<dbReference type="Pfam" id="PF02518">
    <property type="entry name" value="HATPase_c"/>
    <property type="match status" value="1"/>
</dbReference>
<feature type="domain" description="PAS" evidence="8">
    <location>
        <begin position="617"/>
        <end position="686"/>
    </location>
</feature>
<evidence type="ECO:0000256" key="5">
    <source>
        <dbReference type="ARBA" id="ARBA00022777"/>
    </source>
</evidence>
<dbReference type="SMART" id="SM00387">
    <property type="entry name" value="HATPase_c"/>
    <property type="match status" value="1"/>
</dbReference>
<accession>A0ABW5XL11</accession>
<evidence type="ECO:0000259" key="7">
    <source>
        <dbReference type="PROSITE" id="PS50109"/>
    </source>
</evidence>
<dbReference type="Gene3D" id="3.30.565.10">
    <property type="entry name" value="Histidine kinase-like ATPase, C-terminal domain"/>
    <property type="match status" value="1"/>
</dbReference>
<feature type="domain" description="PAC" evidence="9">
    <location>
        <begin position="690"/>
        <end position="742"/>
    </location>
</feature>
<keyword evidence="4" id="KW-0808">Transferase</keyword>
<dbReference type="InterPro" id="IPR035965">
    <property type="entry name" value="PAS-like_dom_sf"/>
</dbReference>
<dbReference type="Gene3D" id="2.10.70.100">
    <property type="match status" value="1"/>
</dbReference>
<comment type="catalytic activity">
    <reaction evidence="1">
        <text>ATP + protein L-histidine = ADP + protein N-phospho-L-histidine.</text>
        <dbReference type="EC" id="2.7.13.3"/>
    </reaction>
</comment>
<evidence type="ECO:0000256" key="1">
    <source>
        <dbReference type="ARBA" id="ARBA00000085"/>
    </source>
</evidence>
<protein>
    <recommendedName>
        <fullName evidence="2">histidine kinase</fullName>
        <ecNumber evidence="2">2.7.13.3</ecNumber>
    </recommendedName>
</protein>
<dbReference type="PANTHER" id="PTHR43304:SF1">
    <property type="entry name" value="PAC DOMAIN-CONTAINING PROTEIN"/>
    <property type="match status" value="1"/>
</dbReference>
<dbReference type="EC" id="2.7.13.3" evidence="2"/>
<dbReference type="CDD" id="cd00130">
    <property type="entry name" value="PAS"/>
    <property type="match status" value="4"/>
</dbReference>
<feature type="coiled-coil region" evidence="6">
    <location>
        <begin position="430"/>
        <end position="489"/>
    </location>
</feature>